<dbReference type="InterPro" id="IPR050975">
    <property type="entry name" value="Sleep_regulator"/>
</dbReference>
<feature type="signal peptide" evidence="3">
    <location>
        <begin position="1"/>
        <end position="21"/>
    </location>
</feature>
<dbReference type="eggNOG" id="ENOG502SBDV">
    <property type="taxonomic scope" value="Eukaryota"/>
</dbReference>
<dbReference type="FunCoup" id="G0MSY2">
    <property type="interactions" value="53"/>
</dbReference>
<evidence type="ECO:0000256" key="3">
    <source>
        <dbReference type="SAM" id="SignalP"/>
    </source>
</evidence>
<dbReference type="HOGENOM" id="CLU_126345_3_0_1"/>
<evidence type="ECO:0000313" key="5">
    <source>
        <dbReference type="Proteomes" id="UP000008068"/>
    </source>
</evidence>
<dbReference type="InterPro" id="IPR031424">
    <property type="entry name" value="QVR-like"/>
</dbReference>
<accession>G0MSY2</accession>
<sequence>MRAACFVLLASLALGVRYVLQTKKYALECRNLFFSANLSCYQCTSNENPTCGVNDEGALEGFKKTCESISDGSLKGTAAIGCRKITQSIEGVVSTVRECAYSGENVDGLKKTGNHGIHMYYYQCENEQSGTPCNSIGSVFSPLSILTLIAIYLLQ</sequence>
<dbReference type="EMBL" id="GL379810">
    <property type="protein sequence ID" value="EGT43062.1"/>
    <property type="molecule type" value="Genomic_DNA"/>
</dbReference>
<reference evidence="5" key="1">
    <citation type="submission" date="2011-07" db="EMBL/GenBank/DDBJ databases">
        <authorList>
            <consortium name="Caenorhabditis brenneri Sequencing and Analysis Consortium"/>
            <person name="Wilson R.K."/>
        </authorList>
    </citation>
    <scope>NUCLEOTIDE SEQUENCE [LARGE SCALE GENOMIC DNA]</scope>
    <source>
        <strain evidence="5">PB2801</strain>
    </source>
</reference>
<dbReference type="Pfam" id="PF17064">
    <property type="entry name" value="QVR"/>
    <property type="match status" value="1"/>
</dbReference>
<proteinExistence type="predicted"/>
<keyword evidence="1 3" id="KW-0732">Signal</keyword>
<evidence type="ECO:0000256" key="2">
    <source>
        <dbReference type="ARBA" id="ARBA00023180"/>
    </source>
</evidence>
<dbReference type="OrthoDB" id="6420171at2759"/>
<gene>
    <name evidence="4" type="ORF">CAEBREN_24385</name>
</gene>
<protein>
    <submittedName>
        <fullName evidence="4">Uncharacterized protein</fullName>
    </submittedName>
</protein>
<dbReference type="InParanoid" id="G0MSY2"/>
<dbReference type="GO" id="GO:0032222">
    <property type="term" value="P:regulation of synaptic transmission, cholinergic"/>
    <property type="evidence" value="ECO:0007669"/>
    <property type="project" value="InterPro"/>
</dbReference>
<dbReference type="PANTHER" id="PTHR33562">
    <property type="entry name" value="ATILLA, ISOFORM B-RELATED-RELATED"/>
    <property type="match status" value="1"/>
</dbReference>
<dbReference type="PANTHER" id="PTHR33562:SF2">
    <property type="entry name" value="PROTEIN QUIVER"/>
    <property type="match status" value="1"/>
</dbReference>
<dbReference type="AlphaFoldDB" id="G0MSY2"/>
<keyword evidence="5" id="KW-1185">Reference proteome</keyword>
<organism evidence="5">
    <name type="scientific">Caenorhabditis brenneri</name>
    <name type="common">Nematode worm</name>
    <dbReference type="NCBI Taxonomy" id="135651"/>
    <lineage>
        <taxon>Eukaryota</taxon>
        <taxon>Metazoa</taxon>
        <taxon>Ecdysozoa</taxon>
        <taxon>Nematoda</taxon>
        <taxon>Chromadorea</taxon>
        <taxon>Rhabditida</taxon>
        <taxon>Rhabditina</taxon>
        <taxon>Rhabditomorpha</taxon>
        <taxon>Rhabditoidea</taxon>
        <taxon>Rhabditidae</taxon>
        <taxon>Peloderinae</taxon>
        <taxon>Caenorhabditis</taxon>
    </lineage>
</organism>
<keyword evidence="2" id="KW-0325">Glycoprotein</keyword>
<feature type="chain" id="PRO_5003404594" evidence="3">
    <location>
        <begin position="22"/>
        <end position="155"/>
    </location>
</feature>
<name>G0MSY2_CAEBE</name>
<dbReference type="OMA" id="YYYQCEN"/>
<evidence type="ECO:0000313" key="4">
    <source>
        <dbReference type="EMBL" id="EGT43062.1"/>
    </source>
</evidence>
<dbReference type="GO" id="GO:0030431">
    <property type="term" value="P:sleep"/>
    <property type="evidence" value="ECO:0007669"/>
    <property type="project" value="InterPro"/>
</dbReference>
<evidence type="ECO:0000256" key="1">
    <source>
        <dbReference type="ARBA" id="ARBA00022729"/>
    </source>
</evidence>
<dbReference type="Proteomes" id="UP000008068">
    <property type="component" value="Unassembled WGS sequence"/>
</dbReference>